<evidence type="ECO:0000256" key="6">
    <source>
        <dbReference type="SAM" id="MobiDB-lite"/>
    </source>
</evidence>
<evidence type="ECO:0000256" key="4">
    <source>
        <dbReference type="ARBA" id="ARBA00023134"/>
    </source>
</evidence>
<dbReference type="OrthoDB" id="5817230at2759"/>
<evidence type="ECO:0000256" key="1">
    <source>
        <dbReference type="ARBA" id="ARBA00022723"/>
    </source>
</evidence>
<dbReference type="AlphaFoldDB" id="A0A2V1D8E4"/>
<dbReference type="FunFam" id="3.40.50.300:FF:000692">
    <property type="entry name" value="Guanine nucleotide-binding protein subunit alpha"/>
    <property type="match status" value="1"/>
</dbReference>
<dbReference type="PRINTS" id="PR00318">
    <property type="entry name" value="GPROTEINA"/>
</dbReference>
<dbReference type="GO" id="GO:0005834">
    <property type="term" value="C:heterotrimeric G-protein complex"/>
    <property type="evidence" value="ECO:0007669"/>
    <property type="project" value="TreeGrafter"/>
</dbReference>
<keyword evidence="8" id="KW-1185">Reference proteome</keyword>
<dbReference type="EMBL" id="KZ805540">
    <property type="protein sequence ID" value="PVH94322.1"/>
    <property type="molecule type" value="Genomic_DNA"/>
</dbReference>
<dbReference type="GO" id="GO:0005737">
    <property type="term" value="C:cytoplasm"/>
    <property type="evidence" value="ECO:0007669"/>
    <property type="project" value="TreeGrafter"/>
</dbReference>
<keyword evidence="3" id="KW-0460">Magnesium</keyword>
<accession>A0A2V1D8E4</accession>
<dbReference type="GO" id="GO:0031683">
    <property type="term" value="F:G-protein beta/gamma-subunit complex binding"/>
    <property type="evidence" value="ECO:0007669"/>
    <property type="project" value="InterPro"/>
</dbReference>
<feature type="region of interest" description="Disordered" evidence="6">
    <location>
        <begin position="604"/>
        <end position="676"/>
    </location>
</feature>
<dbReference type="SUPFAM" id="SSF47895">
    <property type="entry name" value="Transducin (alpha subunit), insertion domain"/>
    <property type="match status" value="1"/>
</dbReference>
<dbReference type="GO" id="GO:0046872">
    <property type="term" value="F:metal ion binding"/>
    <property type="evidence" value="ECO:0007669"/>
    <property type="project" value="UniProtKB-KW"/>
</dbReference>
<dbReference type="Proteomes" id="UP000244855">
    <property type="component" value="Unassembled WGS sequence"/>
</dbReference>
<dbReference type="Gene3D" id="1.10.400.10">
    <property type="entry name" value="GI Alpha 1, domain 2-like"/>
    <property type="match status" value="1"/>
</dbReference>
<organism evidence="7 8">
    <name type="scientific">Periconia macrospinosa</name>
    <dbReference type="NCBI Taxonomy" id="97972"/>
    <lineage>
        <taxon>Eukaryota</taxon>
        <taxon>Fungi</taxon>
        <taxon>Dikarya</taxon>
        <taxon>Ascomycota</taxon>
        <taxon>Pezizomycotina</taxon>
        <taxon>Dothideomycetes</taxon>
        <taxon>Pleosporomycetidae</taxon>
        <taxon>Pleosporales</taxon>
        <taxon>Massarineae</taxon>
        <taxon>Periconiaceae</taxon>
        <taxon>Periconia</taxon>
    </lineage>
</organism>
<dbReference type="PROSITE" id="PS51882">
    <property type="entry name" value="G_ALPHA"/>
    <property type="match status" value="1"/>
</dbReference>
<dbReference type="GO" id="GO:0005525">
    <property type="term" value="F:GTP binding"/>
    <property type="evidence" value="ECO:0007669"/>
    <property type="project" value="UniProtKB-KW"/>
</dbReference>
<evidence type="ECO:0000313" key="8">
    <source>
        <dbReference type="Proteomes" id="UP000244855"/>
    </source>
</evidence>
<feature type="compositionally biased region" description="Polar residues" evidence="6">
    <location>
        <begin position="609"/>
        <end position="621"/>
    </location>
</feature>
<name>A0A2V1D8E4_9PLEO</name>
<reference evidence="7 8" key="1">
    <citation type="journal article" date="2018" name="Sci. Rep.">
        <title>Comparative genomics provides insights into the lifestyle and reveals functional heterogeneity of dark septate endophytic fungi.</title>
        <authorList>
            <person name="Knapp D.G."/>
            <person name="Nemeth J.B."/>
            <person name="Barry K."/>
            <person name="Hainaut M."/>
            <person name="Henrissat B."/>
            <person name="Johnson J."/>
            <person name="Kuo A."/>
            <person name="Lim J.H.P."/>
            <person name="Lipzen A."/>
            <person name="Nolan M."/>
            <person name="Ohm R.A."/>
            <person name="Tamas L."/>
            <person name="Grigoriev I.V."/>
            <person name="Spatafora J.W."/>
            <person name="Nagy L.G."/>
            <person name="Kovacs G.M."/>
        </authorList>
    </citation>
    <scope>NUCLEOTIDE SEQUENCE [LARGE SCALE GENOMIC DNA]</scope>
    <source>
        <strain evidence="7 8">DSE2036</strain>
    </source>
</reference>
<evidence type="ECO:0000313" key="7">
    <source>
        <dbReference type="EMBL" id="PVH94322.1"/>
    </source>
</evidence>
<keyword evidence="2" id="KW-0547">Nucleotide-binding</keyword>
<dbReference type="Gene3D" id="3.40.50.300">
    <property type="entry name" value="P-loop containing nucleotide triphosphate hydrolases"/>
    <property type="match status" value="1"/>
</dbReference>
<keyword evidence="5" id="KW-0807">Transducer</keyword>
<dbReference type="InterPro" id="IPR011025">
    <property type="entry name" value="GproteinA_insert"/>
</dbReference>
<dbReference type="Pfam" id="PF00503">
    <property type="entry name" value="G-alpha"/>
    <property type="match status" value="1"/>
</dbReference>
<dbReference type="GO" id="GO:0003924">
    <property type="term" value="F:GTPase activity"/>
    <property type="evidence" value="ECO:0007669"/>
    <property type="project" value="InterPro"/>
</dbReference>
<dbReference type="PANTHER" id="PTHR10218">
    <property type="entry name" value="GTP-BINDING PROTEIN ALPHA SUBUNIT"/>
    <property type="match status" value="1"/>
</dbReference>
<dbReference type="InterPro" id="IPR027417">
    <property type="entry name" value="P-loop_NTPase"/>
</dbReference>
<keyword evidence="4" id="KW-0342">GTP-binding</keyword>
<feature type="compositionally biased region" description="Low complexity" evidence="6">
    <location>
        <begin position="511"/>
        <end position="529"/>
    </location>
</feature>
<evidence type="ECO:0000256" key="2">
    <source>
        <dbReference type="ARBA" id="ARBA00022741"/>
    </source>
</evidence>
<dbReference type="PANTHER" id="PTHR10218:SF369">
    <property type="entry name" value="GUANINE NUCLEOTIDE-BINDING PROTEIN ALPHA-2 SUBUNIT"/>
    <property type="match status" value="1"/>
</dbReference>
<sequence length="676" mass="76383">MSAMSDTPVDDKRALSLVSAVTMTIDRLRHSIDSMRQLHDQWKDTSGTSINLIAQLTALKTNLGEIHDWLNYALSDLHPQLLQDLDLLMTSCSLLVRNLDALVAQLRQPDHDQTDFAIKLKFVVGGRSMNRLRNVAKNQTDAVNLLLAACKCHTTAQRKILLHKSRQIRKEDAANINTLVRTSRWNGQCIRALTQLSRMIQWFRLLFYLKLFRKGPEEMPTEEEYIDQAAIMRSEAIDRQLEADATYLRRETKLVLMGSPNSGKELIMRQMKVLYAEGYPQEERVQYRYPIRCTVRLLTHAIIDLLRDTGVNLSEDLNQDFAVLLHEVETVETDKITPAAVHAIENLWHSPTFSALFLKNFEIDFPLYAPYFVQELARIATDSYVPSEADIVRLNQTMGGIKELRFNWDELEVHLFNISGYIPDQFRKRWFHQLEGATALIYTVDVSTYDRPYCGQPNESQLLDDFATFESWANSPKFAGSSIMLLLNNFSRFRDKLPHSPLSHFFPDFQPPSSSSTTTTTSPSRSQPQNPAPPPPPTTTTTTTTEEMESAARQFILRRFKDVNRNRLSIYSFWVDLDTSDNAHLYAALKKTLQHIQQRKARSEVWDRASTTNTDVNSRSGTAGRVTPSGGGGGGFGRSATLRSKASAAGVGAQQGVVGSPGRKSTSVTERTMSVS</sequence>
<dbReference type="SUPFAM" id="SSF52540">
    <property type="entry name" value="P-loop containing nucleoside triphosphate hydrolases"/>
    <property type="match status" value="1"/>
</dbReference>
<proteinExistence type="predicted"/>
<feature type="compositionally biased region" description="Low complexity" evidence="6">
    <location>
        <begin position="646"/>
        <end position="660"/>
    </location>
</feature>
<gene>
    <name evidence="7" type="ORF">DM02DRAFT_602676</name>
</gene>
<dbReference type="SMART" id="SM00275">
    <property type="entry name" value="G_alpha"/>
    <property type="match status" value="1"/>
</dbReference>
<keyword evidence="1" id="KW-0479">Metal-binding</keyword>
<feature type="region of interest" description="Disordered" evidence="6">
    <location>
        <begin position="505"/>
        <end position="549"/>
    </location>
</feature>
<evidence type="ECO:0000256" key="3">
    <source>
        <dbReference type="ARBA" id="ARBA00022842"/>
    </source>
</evidence>
<dbReference type="GO" id="GO:0001664">
    <property type="term" value="F:G protein-coupled receptor binding"/>
    <property type="evidence" value="ECO:0007669"/>
    <property type="project" value="TreeGrafter"/>
</dbReference>
<evidence type="ECO:0000256" key="5">
    <source>
        <dbReference type="ARBA" id="ARBA00023224"/>
    </source>
</evidence>
<feature type="compositionally biased region" description="Polar residues" evidence="6">
    <location>
        <begin position="663"/>
        <end position="676"/>
    </location>
</feature>
<dbReference type="STRING" id="97972.A0A2V1D8E4"/>
<dbReference type="GO" id="GO:0007189">
    <property type="term" value="P:adenylate cyclase-activating G protein-coupled receptor signaling pathway"/>
    <property type="evidence" value="ECO:0007669"/>
    <property type="project" value="TreeGrafter"/>
</dbReference>
<dbReference type="InterPro" id="IPR001019">
    <property type="entry name" value="Gprotein_alpha_su"/>
</dbReference>
<protein>
    <submittedName>
        <fullName evidence="7">Guanine nucleotide-binding protein-like protein alpha-3 subunit</fullName>
    </submittedName>
</protein>